<evidence type="ECO:0000256" key="3">
    <source>
        <dbReference type="ARBA" id="ARBA00023163"/>
    </source>
</evidence>
<evidence type="ECO:0000313" key="5">
    <source>
        <dbReference type="EMBL" id="MCW6535271.1"/>
    </source>
</evidence>
<dbReference type="InterPro" id="IPR018060">
    <property type="entry name" value="HTH_AraC"/>
</dbReference>
<dbReference type="RefSeq" id="WP_265268930.1">
    <property type="nucleotide sequence ID" value="NZ_JANFAV010000006.1"/>
</dbReference>
<dbReference type="InterPro" id="IPR009057">
    <property type="entry name" value="Homeodomain-like_sf"/>
</dbReference>
<proteinExistence type="predicted"/>
<name>A0AA41ZER0_9SPHN</name>
<dbReference type="PANTHER" id="PTHR43280:SF2">
    <property type="entry name" value="HTH-TYPE TRANSCRIPTIONAL REGULATOR EXSA"/>
    <property type="match status" value="1"/>
</dbReference>
<keyword evidence="2" id="KW-0238">DNA-binding</keyword>
<protein>
    <submittedName>
        <fullName evidence="5">Helix-turn-helix domain-containing protein</fullName>
    </submittedName>
</protein>
<dbReference type="PRINTS" id="PR00032">
    <property type="entry name" value="HTHARAC"/>
</dbReference>
<sequence length="144" mass="16327">MPARRSRAVARFSLIDTARSSQAPFFDKEMMRRPATPFAREVEHWLAAHIADRYSLDAAAAAFRLSSRTFLRRVKEATGRTPLALLQGIRLDQARRLLETTDLGIAEIAARIGYQDVPSFHRLFQRTIALTPAAYRRRFRGGIG</sequence>
<comment type="caution">
    <text evidence="5">The sequence shown here is derived from an EMBL/GenBank/DDBJ whole genome shotgun (WGS) entry which is preliminary data.</text>
</comment>
<evidence type="ECO:0000259" key="4">
    <source>
        <dbReference type="PROSITE" id="PS01124"/>
    </source>
</evidence>
<dbReference type="SMART" id="SM00342">
    <property type="entry name" value="HTH_ARAC"/>
    <property type="match status" value="1"/>
</dbReference>
<evidence type="ECO:0000256" key="1">
    <source>
        <dbReference type="ARBA" id="ARBA00023015"/>
    </source>
</evidence>
<feature type="domain" description="HTH araC/xylS-type" evidence="4">
    <location>
        <begin position="40"/>
        <end position="138"/>
    </location>
</feature>
<keyword evidence="3" id="KW-0804">Transcription</keyword>
<dbReference type="GO" id="GO:0003700">
    <property type="term" value="F:DNA-binding transcription factor activity"/>
    <property type="evidence" value="ECO:0007669"/>
    <property type="project" value="InterPro"/>
</dbReference>
<gene>
    <name evidence="5" type="ORF">NEE01_10810</name>
</gene>
<keyword evidence="1" id="KW-0805">Transcription regulation</keyword>
<accession>A0AA41ZER0</accession>
<dbReference type="SUPFAM" id="SSF46689">
    <property type="entry name" value="Homeodomain-like"/>
    <property type="match status" value="2"/>
</dbReference>
<dbReference type="Gene3D" id="1.10.10.60">
    <property type="entry name" value="Homeodomain-like"/>
    <property type="match status" value="1"/>
</dbReference>
<dbReference type="PROSITE" id="PS01124">
    <property type="entry name" value="HTH_ARAC_FAMILY_2"/>
    <property type="match status" value="1"/>
</dbReference>
<dbReference type="GO" id="GO:0043565">
    <property type="term" value="F:sequence-specific DNA binding"/>
    <property type="evidence" value="ECO:0007669"/>
    <property type="project" value="InterPro"/>
</dbReference>
<dbReference type="InterPro" id="IPR020449">
    <property type="entry name" value="Tscrpt_reg_AraC-type_HTH"/>
</dbReference>
<dbReference type="EMBL" id="JANFAV010000006">
    <property type="protein sequence ID" value="MCW6535271.1"/>
    <property type="molecule type" value="Genomic_DNA"/>
</dbReference>
<dbReference type="PANTHER" id="PTHR43280">
    <property type="entry name" value="ARAC-FAMILY TRANSCRIPTIONAL REGULATOR"/>
    <property type="match status" value="1"/>
</dbReference>
<dbReference type="Proteomes" id="UP001165565">
    <property type="component" value="Unassembled WGS sequence"/>
</dbReference>
<evidence type="ECO:0000313" key="6">
    <source>
        <dbReference type="Proteomes" id="UP001165565"/>
    </source>
</evidence>
<dbReference type="PROSITE" id="PS00041">
    <property type="entry name" value="HTH_ARAC_FAMILY_1"/>
    <property type="match status" value="1"/>
</dbReference>
<dbReference type="InterPro" id="IPR018062">
    <property type="entry name" value="HTH_AraC-typ_CS"/>
</dbReference>
<reference evidence="5" key="1">
    <citation type="submission" date="2022-06" db="EMBL/GenBank/DDBJ databases">
        <title>Sphingomonas sp. nov. isolated from rhizosphere soil of tomato.</title>
        <authorList>
            <person name="Dong H."/>
            <person name="Gao R."/>
        </authorList>
    </citation>
    <scope>NUCLEOTIDE SEQUENCE</scope>
    <source>
        <strain evidence="5">MMSM24</strain>
    </source>
</reference>
<keyword evidence="6" id="KW-1185">Reference proteome</keyword>
<dbReference type="AlphaFoldDB" id="A0AA41ZER0"/>
<organism evidence="5 6">
    <name type="scientific">Sphingomonas lycopersici</name>
    <dbReference type="NCBI Taxonomy" id="2951807"/>
    <lineage>
        <taxon>Bacteria</taxon>
        <taxon>Pseudomonadati</taxon>
        <taxon>Pseudomonadota</taxon>
        <taxon>Alphaproteobacteria</taxon>
        <taxon>Sphingomonadales</taxon>
        <taxon>Sphingomonadaceae</taxon>
        <taxon>Sphingomonas</taxon>
    </lineage>
</organism>
<evidence type="ECO:0000256" key="2">
    <source>
        <dbReference type="ARBA" id="ARBA00023125"/>
    </source>
</evidence>
<dbReference type="Pfam" id="PF12833">
    <property type="entry name" value="HTH_18"/>
    <property type="match status" value="1"/>
</dbReference>